<keyword evidence="2" id="KW-1185">Reference proteome</keyword>
<dbReference type="RefSeq" id="WP_151565914.1">
    <property type="nucleotide sequence ID" value="NZ_WBMT01000018.1"/>
</dbReference>
<dbReference type="EMBL" id="WBMT01000018">
    <property type="protein sequence ID" value="KAB2343690.1"/>
    <property type="molecule type" value="Genomic_DNA"/>
</dbReference>
<accession>A0A6H9YHZ2</accession>
<reference evidence="1 2" key="1">
    <citation type="submission" date="2019-09" db="EMBL/GenBank/DDBJ databases">
        <title>Actinomadura physcomitrii sp. nov., a novel actinomycete isolated from moss [Physcomitrium sphaericum (Ludw) Fuernr].</title>
        <authorList>
            <person name="Zhuang X."/>
            <person name="Liu C."/>
        </authorList>
    </citation>
    <scope>NUCLEOTIDE SEQUENCE [LARGE SCALE GENOMIC DNA]</scope>
    <source>
        <strain evidence="1 2">HMC1</strain>
    </source>
</reference>
<dbReference type="InterPro" id="IPR012348">
    <property type="entry name" value="RNR-like"/>
</dbReference>
<organism evidence="1 2">
    <name type="scientific">Actinomadura rudentiformis</name>
    <dbReference type="NCBI Taxonomy" id="359158"/>
    <lineage>
        <taxon>Bacteria</taxon>
        <taxon>Bacillati</taxon>
        <taxon>Actinomycetota</taxon>
        <taxon>Actinomycetes</taxon>
        <taxon>Streptosporangiales</taxon>
        <taxon>Thermomonosporaceae</taxon>
        <taxon>Actinomadura</taxon>
    </lineage>
</organism>
<proteinExistence type="predicted"/>
<dbReference type="OrthoDB" id="3862142at2"/>
<evidence type="ECO:0000313" key="1">
    <source>
        <dbReference type="EMBL" id="KAB2343690.1"/>
    </source>
</evidence>
<dbReference type="SUPFAM" id="SSF47240">
    <property type="entry name" value="Ferritin-like"/>
    <property type="match status" value="1"/>
</dbReference>
<comment type="caution">
    <text evidence="1">The sequence shown here is derived from an EMBL/GenBank/DDBJ whole genome shotgun (WGS) entry which is preliminary data.</text>
</comment>
<dbReference type="Proteomes" id="UP000468735">
    <property type="component" value="Unassembled WGS sequence"/>
</dbReference>
<dbReference type="InterPro" id="IPR009078">
    <property type="entry name" value="Ferritin-like_SF"/>
</dbReference>
<protein>
    <submittedName>
        <fullName evidence="1">VlmB-like protein</fullName>
    </submittedName>
</protein>
<dbReference type="AlphaFoldDB" id="A0A6H9YHZ2"/>
<sequence length="341" mass="37626">MTQSVPREADFDLAPNLLDGAMNLTMTTRDCDLAYWLTAVAQGTLAGRATTGHAVTAATPEFMREPGPLREALILELGWRSVAEDRAARALSYFVAEAPGIAEMEFFATQVLDEARHAMVFRNHLVELGVPAERLHETIAEVSADYTAEVLAPIEEFVVRTVRDEGDFVGAVAAFTIVVEGVLAPAAELSERKWDRLDPAAGEIARGAGIDEIRHLTVGSSIVREHLIGDPDYRSRAMEIVTAGRKLWDEVPVLKYVLRRENLFQEGMREHTDLLDGYEVFPGRKLLETTPVERYDIAERWTDEMAGARLRHMDLEEAAAILAQPSVMGDRRGDGRSGAVA</sequence>
<dbReference type="Gene3D" id="1.10.620.20">
    <property type="entry name" value="Ribonucleotide Reductase, subunit A"/>
    <property type="match status" value="1"/>
</dbReference>
<name>A0A6H9YHZ2_9ACTN</name>
<gene>
    <name evidence="1" type="ORF">F8566_33740</name>
</gene>
<dbReference type="GO" id="GO:0016491">
    <property type="term" value="F:oxidoreductase activity"/>
    <property type="evidence" value="ECO:0007669"/>
    <property type="project" value="InterPro"/>
</dbReference>
<evidence type="ECO:0000313" key="2">
    <source>
        <dbReference type="Proteomes" id="UP000468735"/>
    </source>
</evidence>